<dbReference type="PANTHER" id="PTHR45763:SF51">
    <property type="entry name" value="ALPHA_BETA-HYDROLASES SUPERFAMILY PROTEIN"/>
    <property type="match status" value="1"/>
</dbReference>
<dbReference type="Proteomes" id="UP000594263">
    <property type="component" value="Unplaced"/>
</dbReference>
<evidence type="ECO:0000259" key="2">
    <source>
        <dbReference type="Pfam" id="PF12697"/>
    </source>
</evidence>
<accession>A0A7N0SYT6</accession>
<feature type="region of interest" description="Disordered" evidence="1">
    <location>
        <begin position="1"/>
        <end position="30"/>
    </location>
</feature>
<organism evidence="3 4">
    <name type="scientific">Kalanchoe fedtschenkoi</name>
    <name type="common">Lavender scallops</name>
    <name type="synonym">South American air plant</name>
    <dbReference type="NCBI Taxonomy" id="63787"/>
    <lineage>
        <taxon>Eukaryota</taxon>
        <taxon>Viridiplantae</taxon>
        <taxon>Streptophyta</taxon>
        <taxon>Embryophyta</taxon>
        <taxon>Tracheophyta</taxon>
        <taxon>Spermatophyta</taxon>
        <taxon>Magnoliopsida</taxon>
        <taxon>eudicotyledons</taxon>
        <taxon>Gunneridae</taxon>
        <taxon>Pentapetalae</taxon>
        <taxon>Saxifragales</taxon>
        <taxon>Crassulaceae</taxon>
        <taxon>Kalanchoe</taxon>
    </lineage>
</organism>
<dbReference type="FunFam" id="3.40.50.1820:FF:000270">
    <property type="entry name" value="Alpha/beta-Hydrolases superfamily protein"/>
    <property type="match status" value="1"/>
</dbReference>
<dbReference type="Pfam" id="PF12697">
    <property type="entry name" value="Abhydrolase_6"/>
    <property type="match status" value="1"/>
</dbReference>
<dbReference type="InterPro" id="IPR029058">
    <property type="entry name" value="AB_hydrolase_fold"/>
</dbReference>
<dbReference type="AlphaFoldDB" id="A0A7N0SYT6"/>
<protein>
    <recommendedName>
        <fullName evidence="2">AB hydrolase-1 domain-containing protein</fullName>
    </recommendedName>
</protein>
<proteinExistence type="predicted"/>
<evidence type="ECO:0000313" key="4">
    <source>
        <dbReference type="Proteomes" id="UP000594263"/>
    </source>
</evidence>
<feature type="domain" description="AB hydrolase-1" evidence="2">
    <location>
        <begin position="99"/>
        <end position="361"/>
    </location>
</feature>
<dbReference type="OMA" id="KFYVTGF"/>
<sequence>MAGEAPSRKISPASARAHTRKRSQGSSPPSPIRILKQVVVLSLIGGLACLYQATRPPPPKICGSVDGPPVTADRVELSDGRFLAYKEHGVPRDVAKYKIVYVHGFDSCRHDAAVANSLSPDLFEELGIYIVSFDRPGYGESDPNPRGTVKSLALDVEELADQLKLGPKFYIVGLSLGGEMVWGCLKYIPHRLAGATLLAPVINYWWSGLPANLSKEAYYQQFPQDQWTLRVAHYAPWLTHWWNTQKWFPSSSVIAKSRNVLSQDDKDLMPKLLHREKYKAQVRQQGEYWSLHRDVNLAFGSWEFSPIDLQNPFPNGEGSVHLWHGDEDLYVPVSLQRYIAQQLPWITYHELPGRGHKFPHADGLSDTIIRTLLLGEK</sequence>
<dbReference type="SUPFAM" id="SSF53474">
    <property type="entry name" value="alpha/beta-Hydrolases"/>
    <property type="match status" value="1"/>
</dbReference>
<dbReference type="InterPro" id="IPR000073">
    <property type="entry name" value="AB_hydrolase_1"/>
</dbReference>
<dbReference type="Gene3D" id="3.40.50.1820">
    <property type="entry name" value="alpha/beta hydrolase"/>
    <property type="match status" value="1"/>
</dbReference>
<keyword evidence="4" id="KW-1185">Reference proteome</keyword>
<dbReference type="EnsemblPlants" id="Kaladp0014s0028.1.v1.1">
    <property type="protein sequence ID" value="Kaladp0014s0028.1.v1.1"/>
    <property type="gene ID" value="Kaladp0014s0028.v1.1"/>
</dbReference>
<dbReference type="PANTHER" id="PTHR45763">
    <property type="entry name" value="HYDROLASE, ALPHA/BETA FOLD FAMILY PROTEIN, EXPRESSED-RELATED"/>
    <property type="match status" value="1"/>
</dbReference>
<evidence type="ECO:0000313" key="3">
    <source>
        <dbReference type="EnsemblPlants" id="Kaladp0014s0028.1.v1.1"/>
    </source>
</evidence>
<reference evidence="3" key="1">
    <citation type="submission" date="2021-01" db="UniProtKB">
        <authorList>
            <consortium name="EnsemblPlants"/>
        </authorList>
    </citation>
    <scope>IDENTIFICATION</scope>
</reference>
<name>A0A7N0SYT6_KALFE</name>
<evidence type="ECO:0000256" key="1">
    <source>
        <dbReference type="SAM" id="MobiDB-lite"/>
    </source>
</evidence>
<dbReference type="Gramene" id="Kaladp0014s0028.1.v1.1">
    <property type="protein sequence ID" value="Kaladp0014s0028.1.v1.1"/>
    <property type="gene ID" value="Kaladp0014s0028.v1.1"/>
</dbReference>